<dbReference type="EMBL" id="CP004856">
    <property type="protein sequence ID" value="EEV38638.1"/>
    <property type="molecule type" value="Genomic_DNA"/>
</dbReference>
<gene>
    <name evidence="4" type="ORF">ECBG_00907</name>
</gene>
<sequence>MNISFRPPLLQDLESIMEIERASFTVDEAASEKAMKERISIIKDSFLVAVNNDDQPIGYVVGPIIQERYLYDELFEKTSLNPPSGGYQSILSLAVAPEYRQLKVGGRLLKELVRQCKRQQRLGVTLTCLESLIPYYKKHGFQLEGQSDSQHAGVPWFNMVFDLVE</sequence>
<dbReference type="PROSITE" id="PS51186">
    <property type="entry name" value="GNAT"/>
    <property type="match status" value="1"/>
</dbReference>
<dbReference type="AlphaFoldDB" id="C9A827"/>
<keyword evidence="1" id="KW-0808">Transferase</keyword>
<dbReference type="InterPro" id="IPR000182">
    <property type="entry name" value="GNAT_dom"/>
</dbReference>
<accession>C9A827</accession>
<evidence type="ECO:0000313" key="5">
    <source>
        <dbReference type="Proteomes" id="UP000012675"/>
    </source>
</evidence>
<dbReference type="GeneID" id="15142123"/>
<reference evidence="4 5" key="2">
    <citation type="submission" date="2013-03" db="EMBL/GenBank/DDBJ databases">
        <title>The Genome Sequence of Enterococcus casseliflavus EC20 (899205).</title>
        <authorList>
            <consortium name="The Broad Institute Genomics Platform"/>
            <consortium name="The Broad Institute Genome Sequencing Center for Infectious Disease"/>
            <person name="Russ C."/>
            <person name="Feldgarden M."/>
            <person name="Gilmore M."/>
            <person name="Manson J."/>
            <person name="Palmer K."/>
            <person name="Carniol K."/>
            <person name="Walker B."/>
            <person name="Young S.K."/>
            <person name="Zeng Q."/>
            <person name="Gargeya S."/>
            <person name="Fitzgerald M."/>
            <person name="Haas B."/>
            <person name="Abouelleil A."/>
            <person name="Allen A.W."/>
            <person name="Alvarado L."/>
            <person name="Arachchi H.M."/>
            <person name="Berlin A.M."/>
            <person name="Chapman S.B."/>
            <person name="Gainer-Dewar J."/>
            <person name="Goldberg J."/>
            <person name="Griggs A."/>
            <person name="Gujja S."/>
            <person name="Hansen M."/>
            <person name="Howarth C."/>
            <person name="Imamovic A."/>
            <person name="Ireland A."/>
            <person name="Larimer J."/>
            <person name="McCowan C."/>
            <person name="Murphy C."/>
            <person name="Pearson M."/>
            <person name="Poon T.W."/>
            <person name="Priest M."/>
            <person name="Roberts A."/>
            <person name="Saif S."/>
            <person name="Shea T."/>
            <person name="Sisk P."/>
            <person name="Sykes S."/>
            <person name="Wortman J."/>
            <person name="Nusbaum C."/>
            <person name="Birren B."/>
        </authorList>
    </citation>
    <scope>NUCLEOTIDE SEQUENCE [LARGE SCALE GENOMIC DNA]</scope>
    <source>
        <strain evidence="4 5">EC20</strain>
    </source>
</reference>
<dbReference type="Pfam" id="PF00583">
    <property type="entry name" value="Acetyltransf_1"/>
    <property type="match status" value="1"/>
</dbReference>
<dbReference type="PANTHER" id="PTHR10908">
    <property type="entry name" value="SEROTONIN N-ACETYLTRANSFERASE"/>
    <property type="match status" value="1"/>
</dbReference>
<dbReference type="Gene3D" id="3.40.630.30">
    <property type="match status" value="1"/>
</dbReference>
<keyword evidence="5" id="KW-1185">Reference proteome</keyword>
<feature type="domain" description="N-acetyltransferase" evidence="3">
    <location>
        <begin position="3"/>
        <end position="164"/>
    </location>
</feature>
<evidence type="ECO:0000313" key="4">
    <source>
        <dbReference type="EMBL" id="EEV38638.1"/>
    </source>
</evidence>
<dbReference type="Proteomes" id="UP000012675">
    <property type="component" value="Chromosome"/>
</dbReference>
<dbReference type="InterPro" id="IPR016181">
    <property type="entry name" value="Acyl_CoA_acyltransferase"/>
</dbReference>
<evidence type="ECO:0000259" key="3">
    <source>
        <dbReference type="PROSITE" id="PS51186"/>
    </source>
</evidence>
<dbReference type="KEGG" id="ecas:ECBG_00907"/>
<name>C9A827_ENTCA</name>
<organism evidence="4 5">
    <name type="scientific">Enterococcus casseliflavus EC20</name>
    <dbReference type="NCBI Taxonomy" id="565655"/>
    <lineage>
        <taxon>Bacteria</taxon>
        <taxon>Bacillati</taxon>
        <taxon>Bacillota</taxon>
        <taxon>Bacilli</taxon>
        <taxon>Lactobacillales</taxon>
        <taxon>Enterococcaceae</taxon>
        <taxon>Enterococcus</taxon>
    </lineage>
</organism>
<evidence type="ECO:0000256" key="1">
    <source>
        <dbReference type="ARBA" id="ARBA00022679"/>
    </source>
</evidence>
<dbReference type="eggNOG" id="COG3153">
    <property type="taxonomic scope" value="Bacteria"/>
</dbReference>
<proteinExistence type="predicted"/>
<dbReference type="SUPFAM" id="SSF55729">
    <property type="entry name" value="Acyl-CoA N-acyltransferases (Nat)"/>
    <property type="match status" value="1"/>
</dbReference>
<protein>
    <recommendedName>
        <fullName evidence="3">N-acetyltransferase domain-containing protein</fullName>
    </recommendedName>
</protein>
<dbReference type="PANTHER" id="PTHR10908:SF0">
    <property type="entry name" value="SEROTONIN N-ACETYLTRANSFERASE"/>
    <property type="match status" value="1"/>
</dbReference>
<dbReference type="GO" id="GO:0008080">
    <property type="term" value="F:N-acetyltransferase activity"/>
    <property type="evidence" value="ECO:0007669"/>
    <property type="project" value="UniProtKB-ARBA"/>
</dbReference>
<dbReference type="InterPro" id="IPR051635">
    <property type="entry name" value="SNAT-like"/>
</dbReference>
<dbReference type="CDD" id="cd04301">
    <property type="entry name" value="NAT_SF"/>
    <property type="match status" value="1"/>
</dbReference>
<dbReference type="HOGENOM" id="CLU_061829_2_0_9"/>
<dbReference type="RefSeq" id="WP_015509659.1">
    <property type="nucleotide sequence ID" value="NC_020995.1"/>
</dbReference>
<reference evidence="4 5" key="1">
    <citation type="submission" date="2009-02" db="EMBL/GenBank/DDBJ databases">
        <authorList>
            <consortium name="The Broad Institute Genome Sequencing Platform"/>
            <person name="Feldgarden M."/>
            <person name="Young S.K."/>
            <person name="Kodira C.D."/>
            <person name="Zeng Q."/>
            <person name="Koehrsen M."/>
            <person name="Alvarado L."/>
            <person name="Berlin A."/>
            <person name="Borenstein D."/>
            <person name="Chen Z."/>
            <person name="Engels R."/>
            <person name="Freedman E."/>
            <person name="Gellesch M."/>
            <person name="Goldberg J."/>
            <person name="Griggs A."/>
            <person name="Gujja S."/>
            <person name="Heiman D."/>
            <person name="Hepburn T."/>
            <person name="Howarth C."/>
            <person name="Jen D."/>
            <person name="Larson L."/>
            <person name="Lewis B."/>
            <person name="Mehta T."/>
            <person name="Park D."/>
            <person name="Pearson M."/>
            <person name="Roberts A."/>
            <person name="Saif S."/>
            <person name="Shea T."/>
            <person name="Shenoy N."/>
            <person name="Sisk P."/>
            <person name="Stolte C."/>
            <person name="Sykes S."/>
            <person name="Walk T."/>
            <person name="White J."/>
            <person name="Yandava C."/>
            <person name="Gilmore M."/>
            <person name="Manson J."/>
            <person name="Palmer K."/>
            <person name="Carniol K."/>
            <person name="Lander E."/>
            <person name="Nusbaum C."/>
            <person name="Galagan J."/>
            <person name="Birren B."/>
        </authorList>
    </citation>
    <scope>NUCLEOTIDE SEQUENCE [LARGE SCALE GENOMIC DNA]</scope>
    <source>
        <strain evidence="4 5">EC20</strain>
    </source>
</reference>
<evidence type="ECO:0000256" key="2">
    <source>
        <dbReference type="ARBA" id="ARBA00023315"/>
    </source>
</evidence>
<keyword evidence="2" id="KW-0012">Acyltransferase</keyword>